<keyword evidence="2" id="KW-1185">Reference proteome</keyword>
<name>A0A940NN42_9BACI</name>
<proteinExistence type="predicted"/>
<comment type="caution">
    <text evidence="1">The sequence shown here is derived from an EMBL/GenBank/DDBJ whole genome shotgun (WGS) entry which is preliminary data.</text>
</comment>
<dbReference type="AlphaFoldDB" id="A0A940NN42"/>
<sequence>MFKTIIHRNAEATRLPSTDIGAKTMGSVLFTSLGFCEMAEKVVAAARQ</sequence>
<accession>A0A940NN42</accession>
<dbReference type="Proteomes" id="UP000682134">
    <property type="component" value="Unassembled WGS sequence"/>
</dbReference>
<dbReference type="RefSeq" id="WP_209401444.1">
    <property type="nucleotide sequence ID" value="NZ_JAGIYQ010000001.1"/>
</dbReference>
<dbReference type="EMBL" id="JAGIYQ010000001">
    <property type="protein sequence ID" value="MBP0723746.1"/>
    <property type="molecule type" value="Genomic_DNA"/>
</dbReference>
<protein>
    <submittedName>
        <fullName evidence="1">Uncharacterized protein</fullName>
    </submittedName>
</protein>
<organism evidence="1 2">
    <name type="scientific">Gottfriedia endophytica</name>
    <dbReference type="NCBI Taxonomy" id="2820819"/>
    <lineage>
        <taxon>Bacteria</taxon>
        <taxon>Bacillati</taxon>
        <taxon>Bacillota</taxon>
        <taxon>Bacilli</taxon>
        <taxon>Bacillales</taxon>
        <taxon>Bacillaceae</taxon>
        <taxon>Gottfriedia</taxon>
    </lineage>
</organism>
<gene>
    <name evidence="1" type="ORF">J5Y03_00950</name>
</gene>
<evidence type="ECO:0000313" key="1">
    <source>
        <dbReference type="EMBL" id="MBP0723746.1"/>
    </source>
</evidence>
<evidence type="ECO:0000313" key="2">
    <source>
        <dbReference type="Proteomes" id="UP000682134"/>
    </source>
</evidence>
<reference evidence="1" key="1">
    <citation type="submission" date="2021-04" db="EMBL/GenBank/DDBJ databases">
        <title>Genome seq and assembly of Bacillus sp.</title>
        <authorList>
            <person name="Chhetri G."/>
        </authorList>
    </citation>
    <scope>NUCLEOTIDE SEQUENCE</scope>
    <source>
        <strain evidence="1">RG28</strain>
    </source>
</reference>